<reference evidence="3 4" key="1">
    <citation type="submission" date="2024-05" db="EMBL/GenBank/DDBJ databases">
        <authorList>
            <person name="Venkateswaran K."/>
        </authorList>
    </citation>
    <scope>NUCLEOTIDE SEQUENCE [LARGE SCALE GENOMIC DNA]</scope>
    <source>
        <strain evidence="3 4">179-C4-2-HS</strain>
    </source>
</reference>
<organism evidence="3 4">
    <name type="scientific">Neobacillus driksii</name>
    <dbReference type="NCBI Taxonomy" id="3035913"/>
    <lineage>
        <taxon>Bacteria</taxon>
        <taxon>Bacillati</taxon>
        <taxon>Bacillota</taxon>
        <taxon>Bacilli</taxon>
        <taxon>Bacillales</taxon>
        <taxon>Bacillaceae</taxon>
        <taxon>Neobacillus</taxon>
    </lineage>
</organism>
<name>A0ABV4YQF9_9BACI</name>
<dbReference type="Proteomes" id="UP001241748">
    <property type="component" value="Unassembled WGS sequence"/>
</dbReference>
<dbReference type="EMBL" id="JAROBZ020000001">
    <property type="protein sequence ID" value="MFB3166524.1"/>
    <property type="molecule type" value="Genomic_DNA"/>
</dbReference>
<protein>
    <recommendedName>
        <fullName evidence="2">Intracellular proteinase inhibitor BsuPI domain-containing protein</fullName>
    </recommendedName>
</protein>
<keyword evidence="1" id="KW-0732">Signal</keyword>
<dbReference type="InterPro" id="IPR038144">
    <property type="entry name" value="IPI"/>
</dbReference>
<dbReference type="Gene3D" id="2.60.40.2360">
    <property type="entry name" value="Intracellular proteinase inhibitor BsuPI"/>
    <property type="match status" value="1"/>
</dbReference>
<evidence type="ECO:0000256" key="1">
    <source>
        <dbReference type="SAM" id="SignalP"/>
    </source>
</evidence>
<feature type="domain" description="Intracellular proteinase inhibitor BsuPI" evidence="2">
    <location>
        <begin position="54"/>
        <end position="146"/>
    </location>
</feature>
<feature type="chain" id="PRO_5047262661" description="Intracellular proteinase inhibitor BsuPI domain-containing protein" evidence="1">
    <location>
        <begin position="22"/>
        <end position="227"/>
    </location>
</feature>
<dbReference type="PROSITE" id="PS51257">
    <property type="entry name" value="PROKAR_LIPOPROTEIN"/>
    <property type="match status" value="1"/>
</dbReference>
<proteinExistence type="predicted"/>
<dbReference type="Pfam" id="PF12690">
    <property type="entry name" value="BsuPI"/>
    <property type="match status" value="1"/>
</dbReference>
<comment type="caution">
    <text evidence="3">The sequence shown here is derived from an EMBL/GenBank/DDBJ whole genome shotgun (WGS) entry which is preliminary data.</text>
</comment>
<dbReference type="InterPro" id="IPR020481">
    <property type="entry name" value="Intracell_prot_inh_BsuPI"/>
</dbReference>
<evidence type="ECO:0000259" key="2">
    <source>
        <dbReference type="Pfam" id="PF12690"/>
    </source>
</evidence>
<evidence type="ECO:0000313" key="4">
    <source>
        <dbReference type="Proteomes" id="UP001241748"/>
    </source>
</evidence>
<dbReference type="RefSeq" id="WP_306077009.1">
    <property type="nucleotide sequence ID" value="NZ_JAROBZ020000001.1"/>
</dbReference>
<feature type="signal peptide" evidence="1">
    <location>
        <begin position="1"/>
        <end position="21"/>
    </location>
</feature>
<accession>A0ABV4YQF9</accession>
<gene>
    <name evidence="3" type="ORF">P5G62_005320</name>
</gene>
<evidence type="ECO:0000313" key="3">
    <source>
        <dbReference type="EMBL" id="MFB3166524.1"/>
    </source>
</evidence>
<sequence>MPFKIMMIVLLVGLLSACGTGNETNGNNEVVKIENTMDNPNQSEIAAKVHPSIDIKEENNSTIINYKVKNISGEPIKLLFPSGLQADYIVYDEKGNKVKQSSDEVMSTQAITEMTFDKNQEIQNSFTISDLYNGAYKIEVFLTAQEEQAKVVMDLLVEKSLFSKASGVLTGQIDPHSIEVDIKGEKVAFQLKDEAKQQLPSLKEGSEISFVYTENEIQKTIEKFLIE</sequence>
<keyword evidence="4" id="KW-1185">Reference proteome</keyword>